<dbReference type="NCBIfam" id="TIGR04183">
    <property type="entry name" value="Por_Secre_tail"/>
    <property type="match status" value="1"/>
</dbReference>
<dbReference type="Gene3D" id="2.60.40.2030">
    <property type="match status" value="1"/>
</dbReference>
<protein>
    <recommendedName>
        <fullName evidence="7">Secretion system C-terminal sorting domain-containing protein</fullName>
    </recommendedName>
</protein>
<feature type="domain" description="Secretion system C-terminal sorting" evidence="4">
    <location>
        <begin position="1473"/>
        <end position="1543"/>
    </location>
</feature>
<accession>A0A2S7KM81</accession>
<dbReference type="EMBL" id="MQUB01000001">
    <property type="protein sequence ID" value="PQB03736.1"/>
    <property type="molecule type" value="Genomic_DNA"/>
</dbReference>
<name>A0A2S7KM81_9FLAO</name>
<feature type="region of interest" description="Disordered" evidence="2">
    <location>
        <begin position="1"/>
        <end position="74"/>
    </location>
</feature>
<evidence type="ECO:0000313" key="5">
    <source>
        <dbReference type="EMBL" id="PQB03736.1"/>
    </source>
</evidence>
<feature type="compositionally biased region" description="Basic and acidic residues" evidence="2">
    <location>
        <begin position="34"/>
        <end position="43"/>
    </location>
</feature>
<dbReference type="Pfam" id="PF07675">
    <property type="entry name" value="Cleaved_Adhesin"/>
    <property type="match status" value="1"/>
</dbReference>
<evidence type="ECO:0000256" key="1">
    <source>
        <dbReference type="ARBA" id="ARBA00022729"/>
    </source>
</evidence>
<evidence type="ECO:0008006" key="7">
    <source>
        <dbReference type="Google" id="ProtNLM"/>
    </source>
</evidence>
<dbReference type="InterPro" id="IPR026444">
    <property type="entry name" value="Secre_tail"/>
</dbReference>
<dbReference type="SUPFAM" id="SSF141072">
    <property type="entry name" value="CalX-like"/>
    <property type="match status" value="1"/>
</dbReference>
<feature type="domain" description="Cleaved adhesin" evidence="3">
    <location>
        <begin position="694"/>
        <end position="821"/>
    </location>
</feature>
<gene>
    <name evidence="5" type="ORF">BST85_01570</name>
</gene>
<evidence type="ECO:0000259" key="4">
    <source>
        <dbReference type="Pfam" id="PF18962"/>
    </source>
</evidence>
<dbReference type="Pfam" id="PF18962">
    <property type="entry name" value="Por_Secre_tail"/>
    <property type="match status" value="1"/>
</dbReference>
<keyword evidence="1" id="KW-0732">Signal</keyword>
<keyword evidence="6" id="KW-1185">Reference proteome</keyword>
<dbReference type="InterPro" id="IPR011628">
    <property type="entry name" value="Cleaved_adhesin"/>
</dbReference>
<evidence type="ECO:0000256" key="2">
    <source>
        <dbReference type="SAM" id="MobiDB-lite"/>
    </source>
</evidence>
<comment type="caution">
    <text evidence="5">The sequence shown here is derived from an EMBL/GenBank/DDBJ whole genome shotgun (WGS) entry which is preliminary data.</text>
</comment>
<dbReference type="NCBIfam" id="NF038128">
    <property type="entry name" value="choice_anch_J"/>
    <property type="match status" value="1"/>
</dbReference>
<dbReference type="RefSeq" id="WP_181039934.1">
    <property type="nucleotide sequence ID" value="NZ_MQUB01000001.1"/>
</dbReference>
<organism evidence="5 6">
    <name type="scientific">Aureitalea marina</name>
    <dbReference type="NCBI Taxonomy" id="930804"/>
    <lineage>
        <taxon>Bacteria</taxon>
        <taxon>Pseudomonadati</taxon>
        <taxon>Bacteroidota</taxon>
        <taxon>Flavobacteriia</taxon>
        <taxon>Flavobacteriales</taxon>
        <taxon>Flavobacteriaceae</taxon>
        <taxon>Aureitalea</taxon>
    </lineage>
</organism>
<reference evidence="5 6" key="1">
    <citation type="submission" date="2016-11" db="EMBL/GenBank/DDBJ databases">
        <title>Trade-off between light-utilization and light-protection in marine flavobacteria.</title>
        <authorList>
            <person name="Kumagai Y."/>
        </authorList>
    </citation>
    <scope>NUCLEOTIDE SEQUENCE [LARGE SCALE GENOMIC DNA]</scope>
    <source>
        <strain evidence="5 6">NBRC 107741</strain>
    </source>
</reference>
<evidence type="ECO:0000313" key="6">
    <source>
        <dbReference type="Proteomes" id="UP000239800"/>
    </source>
</evidence>
<dbReference type="InterPro" id="IPR038081">
    <property type="entry name" value="CalX-like_sf"/>
</dbReference>
<sequence length="1545" mass="165438">MGSKGPTLIDRSDGMRYVPSLTTRTAQLIPHTDVPGEAKDGRSKRNVPVPGKGSTGDDPLAINPHPSSQSRQGRAPSLVFDAYTSSSNPTDPSGALGPNHYFVVFNTGFIIYDKSGNDLTGQLAVENIFSAGGCCDLTVSYDNAADRWVLSYLMGAGAGAEIAVSDGPNPITAGWYVYTLSAINDYQKLSVWSDGYYMTDNTTATNRIYALERDEMLLGSASIQIIGFPLPDIATSGFYSPQAFNVSNDDLPATGSLPIVYLQDDAWAGVSDDHIKLWEVDVDWVTPGNSTISDPPQEITTADFTSVFDNGSFSNLAQPQPGGGGSIDALQATIMNQAQFRRFTNHNSAVFNFVVDADGGSGELAAIRWMELRQDADGDPWSLYQQGTYTAPDGRHAWNASLIMDDDGNIGMGYTSMSGPSTPSTVRVSSYYTGRLAGDTPGSMTVAEQLIANGDGNFTTSTRYGDYSKIDVDPCNDKTFWFITEYISSQRKGVVGAFQIAPPEPEVRFTNNSTTVAEDPDLCFTDVAISLEIGAAATANTDLNFNIDMTSTATSGLDFELLNSNLTFPSGSTANQDLMVRVYHDGLVEADETVIIDFSLNANGGNASKNTCSLAHTLTITSSDTAPVTDQTITVFSDGFESYSDFAITPVGGWTMLDNDGDNSFGSNTYDFPNENYIGTFIIFNPSATTPSSTGTAFDTRTGSKGYYSFASTGNNSGTVQNDDYIFTPQISLSGTSSELRFWARSVTDAFGLDRFRVGISTTDTNPASFTFISSAPYEQAPIAWTEYVYDLSAYDGSDIYIAIQNVSADSFVLMLDDFSVTTFVTTAIQTAVNMPTADEIQLNGPGTVYTSDRISGNVMMDIANKDQTDYDCIDVYVSRSGSGAQAYAGSASPNLVTDKTFEISSSNGTNEGFLDISFYFTEAEVSGWEAATGLNRTDLVAARGSSSSAEETSALTIGSFGASGVTFTGSFTGANGTFYFGPLATFQCNGVLKTWDGTSWSPPGAPDLRNSVVIQGNYDTNSHGDIKACSVSIDPGSTLQVDAGGFMDVVGNITVNGSLIVEHQGSVVQRESGAIVTNNGTINVEITTPNLLRDDFMAVGSPMSAETVAGVFGGVRNVQYHTPENFIPNTPGPGVTNFSDDNGNFWRRYNSGSLTAGEGYLIFPQDNPSGTTDLTFSLGTLNSGDIVVDRTFNGAGVNPDGTPNIYANPYPSPISTSEFLSSNGLTNAYFWEHITAPSSIIPGPYARNYSMDDISIYNDISGGLAAASDGGGTTQPNGIISTAQGFGVLATSGGNVTFTNSMRRTTGNTTLRTQDLELDRMWFRVSSDAYDYPLGSNTLIAYNPEATDGLDTGDANRLDTSVSLYSQISGTNKALSIQSLEEFNEEDKISLGFSTLVEADLEYNIKLSEVQGTQIGDRSIYLIDNLLGRITDLTQDSYSFRSGAGDQPGRFTLQFEYEVLATAQNELESIGLYPNPTDGLLNIVSPQSPITRVTVTDLQGRQILQWAGKEHEQVTLDLTYLTEAVYLITVQTRTNQLNTKLIKQ</sequence>
<evidence type="ECO:0000259" key="3">
    <source>
        <dbReference type="Pfam" id="PF07675"/>
    </source>
</evidence>
<dbReference type="Gene3D" id="2.60.120.200">
    <property type="match status" value="1"/>
</dbReference>
<proteinExistence type="predicted"/>
<dbReference type="Proteomes" id="UP000239800">
    <property type="component" value="Unassembled WGS sequence"/>
</dbReference>